<dbReference type="PANTHER" id="PTHR47245">
    <property type="entry name" value="PEPTIDYLPROLYL ISOMERASE"/>
    <property type="match status" value="1"/>
</dbReference>
<dbReference type="AlphaFoldDB" id="A0A0G1RFU8"/>
<dbReference type="PANTHER" id="PTHR47245:SF2">
    <property type="entry name" value="PEPTIDYL-PROLYL CIS-TRANS ISOMERASE HP_0175-RELATED"/>
    <property type="match status" value="1"/>
</dbReference>
<dbReference type="SUPFAM" id="SSF109998">
    <property type="entry name" value="Triger factor/SurA peptide-binding domain-like"/>
    <property type="match status" value="1"/>
</dbReference>
<feature type="transmembrane region" description="Helical" evidence="1">
    <location>
        <begin position="33"/>
        <end position="49"/>
    </location>
</feature>
<proteinExistence type="predicted"/>
<comment type="caution">
    <text evidence="2">The sequence shown here is derived from an EMBL/GenBank/DDBJ whole genome shotgun (WGS) entry which is preliminary data.</text>
</comment>
<dbReference type="Proteomes" id="UP000034607">
    <property type="component" value="Unassembled WGS sequence"/>
</dbReference>
<reference evidence="2 3" key="1">
    <citation type="journal article" date="2015" name="Nature">
        <title>rRNA introns, odd ribosomes, and small enigmatic genomes across a large radiation of phyla.</title>
        <authorList>
            <person name="Brown C.T."/>
            <person name="Hug L.A."/>
            <person name="Thomas B.C."/>
            <person name="Sharon I."/>
            <person name="Castelle C.J."/>
            <person name="Singh A."/>
            <person name="Wilkins M.J."/>
            <person name="Williams K.H."/>
            <person name="Banfield J.F."/>
        </authorList>
    </citation>
    <scope>NUCLEOTIDE SEQUENCE [LARGE SCALE GENOMIC DNA]</scope>
</reference>
<accession>A0A0G1RFU8</accession>
<keyword evidence="1" id="KW-0472">Membrane</keyword>
<evidence type="ECO:0000313" key="3">
    <source>
        <dbReference type="Proteomes" id="UP000034607"/>
    </source>
</evidence>
<dbReference type="InterPro" id="IPR050245">
    <property type="entry name" value="PrsA_foldase"/>
</dbReference>
<protein>
    <submittedName>
        <fullName evidence="2">Foldase protein PrsA</fullName>
    </submittedName>
</protein>
<keyword evidence="1" id="KW-1133">Transmembrane helix</keyword>
<sequence>MAVKNRSKKREVSIADDYQFEEPQTGVRPRSKAWRWVAALILILGLWWYKTNTWPVVAVVGIRPVFRHQVNQMLFAQGGKSVVDGIVTEKLVKTELGRMNINIANDEIDKKITDIKSSLGEGADLDQLLSERGMTMENLRSQISLQLGIEKALAEQATIAAEEVDKYIKDNSAFLEGKDDAEKRMNAENQLKQQKLQTEVSSWIEGLKSKTKVWYLGIKP</sequence>
<evidence type="ECO:0000256" key="1">
    <source>
        <dbReference type="SAM" id="Phobius"/>
    </source>
</evidence>
<dbReference type="Gene3D" id="1.10.4030.10">
    <property type="entry name" value="Porin chaperone SurA, peptide-binding domain"/>
    <property type="match status" value="1"/>
</dbReference>
<gene>
    <name evidence="2" type="ORF">UX78_C0013G0012</name>
</gene>
<name>A0A0G1RFU8_9BACT</name>
<keyword evidence="1" id="KW-0812">Transmembrane</keyword>
<organism evidence="2 3">
    <name type="scientific">Candidatus Amesbacteria bacterium GW2011_GWA2_47_11</name>
    <dbReference type="NCBI Taxonomy" id="1618357"/>
    <lineage>
        <taxon>Bacteria</taxon>
        <taxon>Candidatus Amesiibacteriota</taxon>
    </lineage>
</organism>
<evidence type="ECO:0000313" key="2">
    <source>
        <dbReference type="EMBL" id="KKU56016.1"/>
    </source>
</evidence>
<dbReference type="EMBL" id="LCNM01000013">
    <property type="protein sequence ID" value="KKU56016.1"/>
    <property type="molecule type" value="Genomic_DNA"/>
</dbReference>
<dbReference type="InterPro" id="IPR027304">
    <property type="entry name" value="Trigger_fact/SurA_dom_sf"/>
</dbReference>